<evidence type="ECO:0000313" key="3">
    <source>
        <dbReference type="Proteomes" id="UP000568380"/>
    </source>
</evidence>
<feature type="region of interest" description="Disordered" evidence="1">
    <location>
        <begin position="95"/>
        <end position="118"/>
    </location>
</feature>
<accession>A0A7W8ADI5</accession>
<name>A0A7W8ADI5_9ACTN</name>
<dbReference type="Proteomes" id="UP000568380">
    <property type="component" value="Unassembled WGS sequence"/>
</dbReference>
<reference evidence="2 3" key="1">
    <citation type="submission" date="2020-08" db="EMBL/GenBank/DDBJ databases">
        <title>Genomic Encyclopedia of Type Strains, Phase IV (KMG-IV): sequencing the most valuable type-strain genomes for metagenomic binning, comparative biology and taxonomic classification.</title>
        <authorList>
            <person name="Goeker M."/>
        </authorList>
    </citation>
    <scope>NUCLEOTIDE SEQUENCE [LARGE SCALE GENOMIC DNA]</scope>
    <source>
        <strain evidence="2 3">DSM 45385</strain>
    </source>
</reference>
<evidence type="ECO:0000313" key="2">
    <source>
        <dbReference type="EMBL" id="MBB5084187.1"/>
    </source>
</evidence>
<evidence type="ECO:0000256" key="1">
    <source>
        <dbReference type="SAM" id="MobiDB-lite"/>
    </source>
</evidence>
<keyword evidence="3" id="KW-1185">Reference proteome</keyword>
<dbReference type="EMBL" id="JACHIN010000021">
    <property type="protein sequence ID" value="MBB5084187.1"/>
    <property type="molecule type" value="Genomic_DNA"/>
</dbReference>
<protein>
    <submittedName>
        <fullName evidence="2">Uncharacterized protein</fullName>
    </submittedName>
</protein>
<proteinExistence type="predicted"/>
<dbReference type="RefSeq" id="WP_184973897.1">
    <property type="nucleotide sequence ID" value="NZ_JACHIN010000021.1"/>
</dbReference>
<comment type="caution">
    <text evidence="2">The sequence shown here is derived from an EMBL/GenBank/DDBJ whole genome shotgun (WGS) entry which is preliminary data.</text>
</comment>
<sequence length="153" mass="16965">MTTDSDGDRRALVRALVAEFAPQELPDFDLMSGVYFAAPGAARRARRARDEPGASGIDLGDPTLTNLLWGVVGGLMTEMVVMSVRDGRSRLRRWRERRRVGGPDTPVPQLGDSADPARRRIAKELEAAGRDQAEAIAERAVDRWSRRDWTPPQ</sequence>
<gene>
    <name evidence="2" type="ORF">HNR40_009695</name>
</gene>
<organism evidence="2 3">
    <name type="scientific">Nonomuraea endophytica</name>
    <dbReference type="NCBI Taxonomy" id="714136"/>
    <lineage>
        <taxon>Bacteria</taxon>
        <taxon>Bacillati</taxon>
        <taxon>Actinomycetota</taxon>
        <taxon>Actinomycetes</taxon>
        <taxon>Streptosporangiales</taxon>
        <taxon>Streptosporangiaceae</taxon>
        <taxon>Nonomuraea</taxon>
    </lineage>
</organism>
<dbReference type="AlphaFoldDB" id="A0A7W8ADI5"/>